<organism evidence="1 2">
    <name type="scientific">Eumeta variegata</name>
    <name type="common">Bagworm moth</name>
    <name type="synonym">Eumeta japonica</name>
    <dbReference type="NCBI Taxonomy" id="151549"/>
    <lineage>
        <taxon>Eukaryota</taxon>
        <taxon>Metazoa</taxon>
        <taxon>Ecdysozoa</taxon>
        <taxon>Arthropoda</taxon>
        <taxon>Hexapoda</taxon>
        <taxon>Insecta</taxon>
        <taxon>Pterygota</taxon>
        <taxon>Neoptera</taxon>
        <taxon>Endopterygota</taxon>
        <taxon>Lepidoptera</taxon>
        <taxon>Glossata</taxon>
        <taxon>Ditrysia</taxon>
        <taxon>Tineoidea</taxon>
        <taxon>Psychidae</taxon>
        <taxon>Oiketicinae</taxon>
        <taxon>Eumeta</taxon>
    </lineage>
</organism>
<gene>
    <name evidence="1" type="ORF">EVAR_34832_1</name>
</gene>
<dbReference type="Proteomes" id="UP000299102">
    <property type="component" value="Unassembled WGS sequence"/>
</dbReference>
<sequence length="115" mass="13059">MVATAPNQGNMEAMSIEQSQHFYLQPDRAEIERVNDSYRPSADDTTMGFITQAPLTGCANYFSLLTKQCSNGKTMEEDRLNFYDARSRAWTTMAPAQWEAARAAVRRRSVDTQRL</sequence>
<proteinExistence type="predicted"/>
<protein>
    <submittedName>
        <fullName evidence="1">Uncharacterized protein</fullName>
    </submittedName>
</protein>
<keyword evidence="2" id="KW-1185">Reference proteome</keyword>
<name>A0A4C1YZ84_EUMVA</name>
<evidence type="ECO:0000313" key="1">
    <source>
        <dbReference type="EMBL" id="GBP79707.1"/>
    </source>
</evidence>
<accession>A0A4C1YZ84</accession>
<evidence type="ECO:0000313" key="2">
    <source>
        <dbReference type="Proteomes" id="UP000299102"/>
    </source>
</evidence>
<dbReference type="AlphaFoldDB" id="A0A4C1YZ84"/>
<comment type="caution">
    <text evidence="1">The sequence shown here is derived from an EMBL/GenBank/DDBJ whole genome shotgun (WGS) entry which is preliminary data.</text>
</comment>
<reference evidence="1 2" key="1">
    <citation type="journal article" date="2019" name="Commun. Biol.">
        <title>The bagworm genome reveals a unique fibroin gene that provides high tensile strength.</title>
        <authorList>
            <person name="Kono N."/>
            <person name="Nakamura H."/>
            <person name="Ohtoshi R."/>
            <person name="Tomita M."/>
            <person name="Numata K."/>
            <person name="Arakawa K."/>
        </authorList>
    </citation>
    <scope>NUCLEOTIDE SEQUENCE [LARGE SCALE GENOMIC DNA]</scope>
</reference>
<dbReference type="EMBL" id="BGZK01001426">
    <property type="protein sequence ID" value="GBP79707.1"/>
    <property type="molecule type" value="Genomic_DNA"/>
</dbReference>